<dbReference type="PANTHER" id="PTHR24421:SF10">
    <property type="entry name" value="NITRATE_NITRITE SENSOR PROTEIN NARQ"/>
    <property type="match status" value="1"/>
</dbReference>
<dbReference type="Gene3D" id="3.30.450.40">
    <property type="match status" value="1"/>
</dbReference>
<dbReference type="Gene3D" id="6.10.340.10">
    <property type="match status" value="1"/>
</dbReference>
<dbReference type="InterPro" id="IPR003018">
    <property type="entry name" value="GAF"/>
</dbReference>
<dbReference type="SUPFAM" id="SSF158472">
    <property type="entry name" value="HAMP domain-like"/>
    <property type="match status" value="1"/>
</dbReference>
<evidence type="ECO:0000256" key="6">
    <source>
        <dbReference type="ARBA" id="ARBA00022777"/>
    </source>
</evidence>
<evidence type="ECO:0000256" key="4">
    <source>
        <dbReference type="ARBA" id="ARBA00022679"/>
    </source>
</evidence>
<reference evidence="13 14" key="1">
    <citation type="journal article" date="2016" name="Nat. Commun.">
        <title>Thousands of microbial genomes shed light on interconnected biogeochemical processes in an aquifer system.</title>
        <authorList>
            <person name="Anantharaman K."/>
            <person name="Brown C.T."/>
            <person name="Hug L.A."/>
            <person name="Sharon I."/>
            <person name="Castelle C.J."/>
            <person name="Probst A.J."/>
            <person name="Thomas B.C."/>
            <person name="Singh A."/>
            <person name="Wilkins M.J."/>
            <person name="Karaoz U."/>
            <person name="Brodie E.L."/>
            <person name="Williams K.H."/>
            <person name="Hubbard S.S."/>
            <person name="Banfield J.F."/>
        </authorList>
    </citation>
    <scope>NUCLEOTIDE SEQUENCE [LARGE SCALE GENOMIC DNA]</scope>
</reference>
<keyword evidence="7 9" id="KW-0067">ATP-binding</keyword>
<dbReference type="GO" id="GO:0005524">
    <property type="term" value="F:ATP binding"/>
    <property type="evidence" value="ECO:0007669"/>
    <property type="project" value="UniProtKB-UniRule"/>
</dbReference>
<keyword evidence="9" id="KW-1003">Cell membrane</keyword>
<evidence type="ECO:0000256" key="5">
    <source>
        <dbReference type="ARBA" id="ARBA00022741"/>
    </source>
</evidence>
<feature type="domain" description="Histidine kinase" evidence="11">
    <location>
        <begin position="327"/>
        <end position="520"/>
    </location>
</feature>
<dbReference type="Gene3D" id="1.20.5.1930">
    <property type="match status" value="1"/>
</dbReference>
<comment type="subcellular location">
    <subcellularLocation>
        <location evidence="9">Cell inner membrane</location>
    </subcellularLocation>
    <subcellularLocation>
        <location evidence="2">Membrane</location>
    </subcellularLocation>
</comment>
<evidence type="ECO:0000313" key="14">
    <source>
        <dbReference type="Proteomes" id="UP000178885"/>
    </source>
</evidence>
<dbReference type="InterPro" id="IPR016380">
    <property type="entry name" value="Sig_transdc_His_kin_NarX/NarQ"/>
</dbReference>
<dbReference type="InterPro" id="IPR050482">
    <property type="entry name" value="Sensor_HK_TwoCompSys"/>
</dbReference>
<evidence type="ECO:0000256" key="7">
    <source>
        <dbReference type="ARBA" id="ARBA00022840"/>
    </source>
</evidence>
<dbReference type="STRING" id="1817760.A2151_07080"/>
<keyword evidence="9" id="KW-0997">Cell inner membrane</keyword>
<evidence type="ECO:0000256" key="8">
    <source>
        <dbReference type="ARBA" id="ARBA00023012"/>
    </source>
</evidence>
<dbReference type="Pfam" id="PF00672">
    <property type="entry name" value="HAMP"/>
    <property type="match status" value="1"/>
</dbReference>
<dbReference type="GO" id="GO:0005886">
    <property type="term" value="C:plasma membrane"/>
    <property type="evidence" value="ECO:0007669"/>
    <property type="project" value="UniProtKB-SubCell"/>
</dbReference>
<dbReference type="PROSITE" id="PS50885">
    <property type="entry name" value="HAMP"/>
    <property type="match status" value="1"/>
</dbReference>
<feature type="transmembrane region" description="Helical" evidence="10">
    <location>
        <begin position="28"/>
        <end position="48"/>
    </location>
</feature>
<dbReference type="EMBL" id="MFSU01000092">
    <property type="protein sequence ID" value="OGI45905.1"/>
    <property type="molecule type" value="Genomic_DNA"/>
</dbReference>
<dbReference type="InterPro" id="IPR003594">
    <property type="entry name" value="HATPase_dom"/>
</dbReference>
<keyword evidence="8 9" id="KW-0902">Two-component regulatory system</keyword>
<organism evidence="13 14">
    <name type="scientific">Candidatus Muproteobacteria bacterium RBG_16_65_34</name>
    <dbReference type="NCBI Taxonomy" id="1817760"/>
    <lineage>
        <taxon>Bacteria</taxon>
        <taxon>Pseudomonadati</taxon>
        <taxon>Pseudomonadota</taxon>
        <taxon>Candidatus Muproteobacteria</taxon>
    </lineage>
</organism>
<keyword evidence="6 9" id="KW-0418">Kinase</keyword>
<keyword evidence="4 9" id="KW-0808">Transferase</keyword>
<dbReference type="Gene3D" id="3.30.565.10">
    <property type="entry name" value="Histidine kinase-like ATPase, C-terminal domain"/>
    <property type="match status" value="1"/>
</dbReference>
<dbReference type="EC" id="2.7.13.3" evidence="9"/>
<dbReference type="CDD" id="cd16917">
    <property type="entry name" value="HATPase_UhpB-NarQ-NarX-like"/>
    <property type="match status" value="1"/>
</dbReference>
<keyword evidence="10" id="KW-0812">Transmembrane</keyword>
<keyword evidence="10" id="KW-1133">Transmembrane helix</keyword>
<evidence type="ECO:0000259" key="12">
    <source>
        <dbReference type="PROSITE" id="PS50885"/>
    </source>
</evidence>
<dbReference type="InterPro" id="IPR036890">
    <property type="entry name" value="HATPase_C_sf"/>
</dbReference>
<dbReference type="InterPro" id="IPR005467">
    <property type="entry name" value="His_kinase_dom"/>
</dbReference>
<dbReference type="CDD" id="cd06225">
    <property type="entry name" value="HAMP"/>
    <property type="match status" value="1"/>
</dbReference>
<dbReference type="GO" id="GO:0000155">
    <property type="term" value="F:phosphorelay sensor kinase activity"/>
    <property type="evidence" value="ECO:0007669"/>
    <property type="project" value="UniProtKB-UniRule"/>
</dbReference>
<dbReference type="Pfam" id="PF07730">
    <property type="entry name" value="HisKA_3"/>
    <property type="match status" value="1"/>
</dbReference>
<keyword evidence="9 10" id="KW-0472">Membrane</keyword>
<feature type="transmembrane region" description="Helical" evidence="10">
    <location>
        <begin position="54"/>
        <end position="74"/>
    </location>
</feature>
<sequence length="530" mass="58572">MAARMFHPPGGWWDRRPTLLRERLPRPAAALAVCLIAVGLLGFLAAIFPERAGALLTAQILVLLTSAGLVGLILTHVRRHLVEPLAQLRDWAQRLRAGDLSARISAADRGEFAELARDANTLSDRLKALTIERNRQARAQTVRLARKTQSLDVLYDVASSLNQPGDLDKLLESFLDTFIELVDARAAAVRLVTGNNQTRLVASRGLDPAVVDKDRAIDTSLCQCGWAATQGGIRVQRGTLACAKILGAPMLPKDCTEFVVVPVQYQDRILGVYNLFLDRPLSALGEDMHDLLTSIGRHLGLAIEKARLDTDARRLAIMEERNAIGNELHDSLAQSLVGLRLQAKMLREFLDKHDHDAAQHEVRRMRDAIEEAHTSLRELLANFRLKIDDRGLESAVRAMVERFRRETGVAVFFQNECHELNLVPAQEIQVFYIVQEALTNIRKHSNARNVRILLNNEGDLYTVLIEDDGLGMAEIADAQSGEHMGLSVMRERAARLPGELVIESEPGEGTRLVLIFTAPPSAHPARAAAG</sequence>
<dbReference type="InterPro" id="IPR011712">
    <property type="entry name" value="Sig_transdc_His_kin_sub3_dim/P"/>
</dbReference>
<dbReference type="Pfam" id="PF13185">
    <property type="entry name" value="GAF_2"/>
    <property type="match status" value="1"/>
</dbReference>
<proteinExistence type="predicted"/>
<dbReference type="InterPro" id="IPR029016">
    <property type="entry name" value="GAF-like_dom_sf"/>
</dbReference>
<dbReference type="PROSITE" id="PS50109">
    <property type="entry name" value="HIS_KIN"/>
    <property type="match status" value="1"/>
</dbReference>
<dbReference type="Proteomes" id="UP000178885">
    <property type="component" value="Unassembled WGS sequence"/>
</dbReference>
<dbReference type="GO" id="GO:0046983">
    <property type="term" value="F:protein dimerization activity"/>
    <property type="evidence" value="ECO:0007669"/>
    <property type="project" value="UniProtKB-UniRule"/>
</dbReference>
<dbReference type="SMART" id="SM00387">
    <property type="entry name" value="HATPase_c"/>
    <property type="match status" value="1"/>
</dbReference>
<dbReference type="SMART" id="SM00304">
    <property type="entry name" value="HAMP"/>
    <property type="match status" value="1"/>
</dbReference>
<evidence type="ECO:0000313" key="13">
    <source>
        <dbReference type="EMBL" id="OGI45905.1"/>
    </source>
</evidence>
<dbReference type="Pfam" id="PF02518">
    <property type="entry name" value="HATPase_c"/>
    <property type="match status" value="1"/>
</dbReference>
<comment type="catalytic activity">
    <reaction evidence="1 9">
        <text>ATP + protein L-histidine = ADP + protein N-phospho-L-histidine.</text>
        <dbReference type="EC" id="2.7.13.3"/>
    </reaction>
</comment>
<evidence type="ECO:0000256" key="1">
    <source>
        <dbReference type="ARBA" id="ARBA00000085"/>
    </source>
</evidence>
<evidence type="ECO:0000256" key="3">
    <source>
        <dbReference type="ARBA" id="ARBA00022553"/>
    </source>
</evidence>
<evidence type="ECO:0000256" key="10">
    <source>
        <dbReference type="SAM" id="Phobius"/>
    </source>
</evidence>
<dbReference type="SUPFAM" id="SSF55781">
    <property type="entry name" value="GAF domain-like"/>
    <property type="match status" value="1"/>
</dbReference>
<dbReference type="PANTHER" id="PTHR24421">
    <property type="entry name" value="NITRATE/NITRITE SENSOR PROTEIN NARX-RELATED"/>
    <property type="match status" value="1"/>
</dbReference>
<comment type="caution">
    <text evidence="13">The sequence shown here is derived from an EMBL/GenBank/DDBJ whole genome shotgun (WGS) entry which is preliminary data.</text>
</comment>
<accession>A0A1F6TLG4</accession>
<dbReference type="AlphaFoldDB" id="A0A1F6TLG4"/>
<dbReference type="PIRSF" id="PIRSF003167">
    <property type="entry name" value="STHK_NarX/NarQ"/>
    <property type="match status" value="1"/>
</dbReference>
<dbReference type="SUPFAM" id="SSF55874">
    <property type="entry name" value="ATPase domain of HSP90 chaperone/DNA topoisomerase II/histidine kinase"/>
    <property type="match status" value="1"/>
</dbReference>
<evidence type="ECO:0000259" key="11">
    <source>
        <dbReference type="PROSITE" id="PS50109"/>
    </source>
</evidence>
<feature type="domain" description="HAMP" evidence="12">
    <location>
        <begin position="79"/>
        <end position="131"/>
    </location>
</feature>
<dbReference type="InterPro" id="IPR003660">
    <property type="entry name" value="HAMP_dom"/>
</dbReference>
<evidence type="ECO:0000256" key="9">
    <source>
        <dbReference type="PIRNR" id="PIRNR003167"/>
    </source>
</evidence>
<name>A0A1F6TLG4_9PROT</name>
<gene>
    <name evidence="13" type="ORF">A2151_07080</name>
</gene>
<evidence type="ECO:0000256" key="2">
    <source>
        <dbReference type="ARBA" id="ARBA00004370"/>
    </source>
</evidence>
<keyword evidence="3" id="KW-0597">Phosphoprotein</keyword>
<keyword evidence="5 9" id="KW-0547">Nucleotide-binding</keyword>
<protein>
    <recommendedName>
        <fullName evidence="9">Sensor protein</fullName>
        <ecNumber evidence="9">2.7.13.3</ecNumber>
    </recommendedName>
</protein>